<organism evidence="2 3">
    <name type="scientific">Mesorhabditis spiculigera</name>
    <dbReference type="NCBI Taxonomy" id="96644"/>
    <lineage>
        <taxon>Eukaryota</taxon>
        <taxon>Metazoa</taxon>
        <taxon>Ecdysozoa</taxon>
        <taxon>Nematoda</taxon>
        <taxon>Chromadorea</taxon>
        <taxon>Rhabditida</taxon>
        <taxon>Rhabditina</taxon>
        <taxon>Rhabditomorpha</taxon>
        <taxon>Rhabditoidea</taxon>
        <taxon>Rhabditidae</taxon>
        <taxon>Mesorhabditinae</taxon>
        <taxon>Mesorhabditis</taxon>
    </lineage>
</organism>
<keyword evidence="1" id="KW-1133">Transmembrane helix</keyword>
<name>A0AA36CWM4_9BILA</name>
<gene>
    <name evidence="2" type="ORF">MSPICULIGERA_LOCUS14974</name>
</gene>
<evidence type="ECO:0000313" key="2">
    <source>
        <dbReference type="EMBL" id="CAJ0576686.1"/>
    </source>
</evidence>
<reference evidence="2" key="1">
    <citation type="submission" date="2023-06" db="EMBL/GenBank/DDBJ databases">
        <authorList>
            <person name="Delattre M."/>
        </authorList>
    </citation>
    <scope>NUCLEOTIDE SEQUENCE</scope>
    <source>
        <strain evidence="2">AF72</strain>
    </source>
</reference>
<dbReference type="AlphaFoldDB" id="A0AA36CWM4"/>
<dbReference type="EMBL" id="CATQJA010002645">
    <property type="protein sequence ID" value="CAJ0576686.1"/>
    <property type="molecule type" value="Genomic_DNA"/>
</dbReference>
<feature type="non-terminal residue" evidence="2">
    <location>
        <position position="227"/>
    </location>
</feature>
<proteinExistence type="predicted"/>
<feature type="transmembrane region" description="Helical" evidence="1">
    <location>
        <begin position="124"/>
        <end position="146"/>
    </location>
</feature>
<feature type="transmembrane region" description="Helical" evidence="1">
    <location>
        <begin position="91"/>
        <end position="112"/>
    </location>
</feature>
<protein>
    <submittedName>
        <fullName evidence="2">Uncharacterized protein</fullName>
    </submittedName>
</protein>
<keyword evidence="3" id="KW-1185">Reference proteome</keyword>
<accession>A0AA36CWM4</accession>
<dbReference type="Proteomes" id="UP001177023">
    <property type="component" value="Unassembled WGS sequence"/>
</dbReference>
<comment type="caution">
    <text evidence="2">The sequence shown here is derived from an EMBL/GenBank/DDBJ whole genome shotgun (WGS) entry which is preliminary data.</text>
</comment>
<feature type="transmembrane region" description="Helical" evidence="1">
    <location>
        <begin position="166"/>
        <end position="187"/>
    </location>
</feature>
<sequence>MVNAVGLALIHFSKGKVEYETIEITLRCYTVDKIGPNIESLMAMEDNSSLLKTGSTDASSSFWERAQLFSTILTHLVVFCCLAMLDDFSTWNTLLITWIGLGIYPFQIRRMLVDCQDLNTITAWVYPGFVIGQIVAETIVFILFIVELGTRGEEIIFSFQKQGLVLIINLIGKAGIVNAIGLVTIHFSKEAGGYEKLETAKSVSTISDAEAGKSKPLVEEICCKIKM</sequence>
<evidence type="ECO:0000313" key="3">
    <source>
        <dbReference type="Proteomes" id="UP001177023"/>
    </source>
</evidence>
<evidence type="ECO:0000256" key="1">
    <source>
        <dbReference type="SAM" id="Phobius"/>
    </source>
</evidence>
<keyword evidence="1" id="KW-0472">Membrane</keyword>
<keyword evidence="1" id="KW-0812">Transmembrane</keyword>